<dbReference type="PANTHER" id="PTHR33116">
    <property type="entry name" value="REVERSE TRANSCRIPTASE ZINC-BINDING DOMAIN-CONTAINING PROTEIN-RELATED-RELATED"/>
    <property type="match status" value="1"/>
</dbReference>
<gene>
    <name evidence="2" type="ORF">glysoja_037995</name>
</gene>
<dbReference type="PANTHER" id="PTHR33116:SF78">
    <property type="entry name" value="OS12G0587133 PROTEIN"/>
    <property type="match status" value="1"/>
</dbReference>
<sequence>KGSNASFLALIPKINHPQSFDDYRPISLIGCMYKTIAKLLANRLCKVLPGLIDERQTAFIKDRHILHGTLILNEVIEEAKRNDTVFVGEASWDNVLVMKAMLRGFEMASGLKINFSKSSVGIFGADSNWVLDVAHFLKCRQMEIPFQFLGIPLGAKSSSCLVWEPLIKIFESKLSKSKQRALSMAAKVTLINSVLTALPIFLLSFFRIPQKVAHKVRSLQRNFLWGGSQDLTKIAWVN</sequence>
<protein>
    <submittedName>
        <fullName evidence="2">Uncharacterized protein</fullName>
    </submittedName>
</protein>
<accession>A0A0B2SGZ4</accession>
<dbReference type="Proteomes" id="UP000053555">
    <property type="component" value="Unassembled WGS sequence"/>
</dbReference>
<name>A0A0B2SGZ4_GLYSO</name>
<keyword evidence="1" id="KW-0812">Transmembrane</keyword>
<dbReference type="AlphaFoldDB" id="A0A0B2SGZ4"/>
<feature type="non-terminal residue" evidence="2">
    <location>
        <position position="1"/>
    </location>
</feature>
<feature type="non-terminal residue" evidence="2">
    <location>
        <position position="238"/>
    </location>
</feature>
<reference evidence="2" key="1">
    <citation type="submission" date="2014-07" db="EMBL/GenBank/DDBJ databases">
        <title>Identification of a novel salt tolerance gene in wild soybean by whole-genome sequencing.</title>
        <authorList>
            <person name="Lam H.-M."/>
            <person name="Qi X."/>
            <person name="Li M.-W."/>
            <person name="Liu X."/>
            <person name="Xie M."/>
            <person name="Ni M."/>
            <person name="Xu X."/>
        </authorList>
    </citation>
    <scope>NUCLEOTIDE SEQUENCE [LARGE SCALE GENOMIC DNA]</scope>
    <source>
        <tissue evidence="2">Root</tissue>
    </source>
</reference>
<organism evidence="2">
    <name type="scientific">Glycine soja</name>
    <name type="common">Wild soybean</name>
    <dbReference type="NCBI Taxonomy" id="3848"/>
    <lineage>
        <taxon>Eukaryota</taxon>
        <taxon>Viridiplantae</taxon>
        <taxon>Streptophyta</taxon>
        <taxon>Embryophyta</taxon>
        <taxon>Tracheophyta</taxon>
        <taxon>Spermatophyta</taxon>
        <taxon>Magnoliopsida</taxon>
        <taxon>eudicotyledons</taxon>
        <taxon>Gunneridae</taxon>
        <taxon>Pentapetalae</taxon>
        <taxon>rosids</taxon>
        <taxon>fabids</taxon>
        <taxon>Fabales</taxon>
        <taxon>Fabaceae</taxon>
        <taxon>Papilionoideae</taxon>
        <taxon>50 kb inversion clade</taxon>
        <taxon>NPAAA clade</taxon>
        <taxon>indigoferoid/millettioid clade</taxon>
        <taxon>Phaseoleae</taxon>
        <taxon>Glycine</taxon>
        <taxon>Glycine subgen. Soja</taxon>
    </lineage>
</organism>
<evidence type="ECO:0000313" key="2">
    <source>
        <dbReference type="EMBL" id="KHN44108.1"/>
    </source>
</evidence>
<keyword evidence="1" id="KW-1133">Transmembrane helix</keyword>
<keyword evidence="1" id="KW-0472">Membrane</keyword>
<dbReference type="EMBL" id="KN643363">
    <property type="protein sequence ID" value="KHN44108.1"/>
    <property type="molecule type" value="Genomic_DNA"/>
</dbReference>
<proteinExistence type="predicted"/>
<feature type="transmembrane region" description="Helical" evidence="1">
    <location>
        <begin position="184"/>
        <end position="206"/>
    </location>
</feature>
<evidence type="ECO:0000256" key="1">
    <source>
        <dbReference type="SAM" id="Phobius"/>
    </source>
</evidence>